<protein>
    <recommendedName>
        <fullName evidence="4">Invasion protein IalB</fullName>
    </recommendedName>
</protein>
<dbReference type="EMBL" id="QPJL01000011">
    <property type="protein sequence ID" value="RCW82881.1"/>
    <property type="molecule type" value="Genomic_DNA"/>
</dbReference>
<comment type="caution">
    <text evidence="2">The sequence shown here is derived from an EMBL/GenBank/DDBJ whole genome shotgun (WGS) entry which is preliminary data.</text>
</comment>
<dbReference type="OrthoDB" id="7707276at2"/>
<feature type="chain" id="PRO_5016613816" description="Invasion protein IalB" evidence="1">
    <location>
        <begin position="23"/>
        <end position="176"/>
    </location>
</feature>
<feature type="signal peptide" evidence="1">
    <location>
        <begin position="1"/>
        <end position="22"/>
    </location>
</feature>
<proteinExistence type="predicted"/>
<name>A0A368YRN2_9RHOB</name>
<evidence type="ECO:0000313" key="2">
    <source>
        <dbReference type="EMBL" id="RCW82881.1"/>
    </source>
</evidence>
<dbReference type="RefSeq" id="WP_114349559.1">
    <property type="nucleotide sequence ID" value="NZ_QPJL01000011.1"/>
</dbReference>
<organism evidence="2 3">
    <name type="scientific">Paracoccus lutimaris</name>
    <dbReference type="NCBI Taxonomy" id="1490030"/>
    <lineage>
        <taxon>Bacteria</taxon>
        <taxon>Pseudomonadati</taxon>
        <taxon>Pseudomonadota</taxon>
        <taxon>Alphaproteobacteria</taxon>
        <taxon>Rhodobacterales</taxon>
        <taxon>Paracoccaceae</taxon>
        <taxon>Paracoccus</taxon>
    </lineage>
</organism>
<evidence type="ECO:0000256" key="1">
    <source>
        <dbReference type="SAM" id="SignalP"/>
    </source>
</evidence>
<keyword evidence="1" id="KW-0732">Signal</keyword>
<evidence type="ECO:0000313" key="3">
    <source>
        <dbReference type="Proteomes" id="UP000253345"/>
    </source>
</evidence>
<gene>
    <name evidence="2" type="ORF">DFP89_11186</name>
</gene>
<keyword evidence="3" id="KW-1185">Reference proteome</keyword>
<reference evidence="2 3" key="1">
    <citation type="submission" date="2018-07" db="EMBL/GenBank/DDBJ databases">
        <title>Genomic Encyclopedia of Type Strains, Phase III (KMG-III): the genomes of soil and plant-associated and newly described type strains.</title>
        <authorList>
            <person name="Whitman W."/>
        </authorList>
    </citation>
    <scope>NUCLEOTIDE SEQUENCE [LARGE SCALE GENOMIC DNA]</scope>
    <source>
        <strain evidence="2 3">CECT 8525</strain>
    </source>
</reference>
<evidence type="ECO:0008006" key="4">
    <source>
        <dbReference type="Google" id="ProtNLM"/>
    </source>
</evidence>
<dbReference type="Proteomes" id="UP000253345">
    <property type="component" value="Unassembled WGS sequence"/>
</dbReference>
<accession>A0A368YRN2</accession>
<dbReference type="AlphaFoldDB" id="A0A368YRN2"/>
<sequence>MMNFRTFLLTSAVTLISTTAFAEVLSPGTDTFAEVGKEGPWTIYADGNRRSCLIEGTDGAGTVVQMGLISDKTLGYVGVFTPTDAGLGKGGDQTITIEVNGHAYSGTATMREHGLADGYQGGYFLANNPQFIEDMMAGQKMIAFSDKSGKGVEVDLTGSRAAIEAASSCTAQLSAQ</sequence>